<gene>
    <name evidence="2" type="ORF">J1605_009218</name>
</gene>
<dbReference type="EMBL" id="JAIQCJ010002084">
    <property type="protein sequence ID" value="KAJ8783513.1"/>
    <property type="molecule type" value="Genomic_DNA"/>
</dbReference>
<protein>
    <submittedName>
        <fullName evidence="2">Uncharacterized protein</fullName>
    </submittedName>
</protein>
<organism evidence="2 3">
    <name type="scientific">Eschrichtius robustus</name>
    <name type="common">California gray whale</name>
    <name type="synonym">Eschrichtius gibbosus</name>
    <dbReference type="NCBI Taxonomy" id="9764"/>
    <lineage>
        <taxon>Eukaryota</taxon>
        <taxon>Metazoa</taxon>
        <taxon>Chordata</taxon>
        <taxon>Craniata</taxon>
        <taxon>Vertebrata</taxon>
        <taxon>Euteleostomi</taxon>
        <taxon>Mammalia</taxon>
        <taxon>Eutheria</taxon>
        <taxon>Laurasiatheria</taxon>
        <taxon>Artiodactyla</taxon>
        <taxon>Whippomorpha</taxon>
        <taxon>Cetacea</taxon>
        <taxon>Mysticeti</taxon>
        <taxon>Eschrichtiidae</taxon>
        <taxon>Eschrichtius</taxon>
    </lineage>
</organism>
<name>A0AB34GTT4_ESCRO</name>
<dbReference type="AlphaFoldDB" id="A0AB34GTT4"/>
<evidence type="ECO:0000313" key="2">
    <source>
        <dbReference type="EMBL" id="KAJ8783513.1"/>
    </source>
</evidence>
<keyword evidence="3" id="KW-1185">Reference proteome</keyword>
<evidence type="ECO:0000313" key="3">
    <source>
        <dbReference type="Proteomes" id="UP001159641"/>
    </source>
</evidence>
<evidence type="ECO:0000256" key="1">
    <source>
        <dbReference type="SAM" id="MobiDB-lite"/>
    </source>
</evidence>
<proteinExistence type="predicted"/>
<sequence length="185" mass="19246">MGSSARFLATAPSTKPSGPLFLPPDSSASERCAPPAPNPRTVESMEVDLTPSPRRKGVASSEDVAPWNPEGLHTHTAPPCLPGTGPGPLQNARPLAARAPRGVRCVEEAVTQRAITSHKPARLHYGDLVADGPVEGRGPTPECSPRLGPSLALAALVGCGPALPHRPNHLAVHAEMCLQPSRGDR</sequence>
<accession>A0AB34GTT4</accession>
<dbReference type="Proteomes" id="UP001159641">
    <property type="component" value="Unassembled WGS sequence"/>
</dbReference>
<feature type="region of interest" description="Disordered" evidence="1">
    <location>
        <begin position="1"/>
        <end position="93"/>
    </location>
</feature>
<comment type="caution">
    <text evidence="2">The sequence shown here is derived from an EMBL/GenBank/DDBJ whole genome shotgun (WGS) entry which is preliminary data.</text>
</comment>
<reference evidence="2 3" key="1">
    <citation type="submission" date="2022-11" db="EMBL/GenBank/DDBJ databases">
        <title>Whole genome sequence of Eschrichtius robustus ER-17-0199.</title>
        <authorList>
            <person name="Bruniche-Olsen A."/>
            <person name="Black A.N."/>
            <person name="Fields C.J."/>
            <person name="Walden K."/>
            <person name="Dewoody J.A."/>
        </authorList>
    </citation>
    <scope>NUCLEOTIDE SEQUENCE [LARGE SCALE GENOMIC DNA]</scope>
    <source>
        <strain evidence="2">ER-17-0199</strain>
        <tissue evidence="2">Blubber</tissue>
    </source>
</reference>